<keyword evidence="2" id="KW-1185">Reference proteome</keyword>
<organism evidence="1 2">
    <name type="scientific">Rhododendron simsii</name>
    <name type="common">Sims's rhododendron</name>
    <dbReference type="NCBI Taxonomy" id="118357"/>
    <lineage>
        <taxon>Eukaryota</taxon>
        <taxon>Viridiplantae</taxon>
        <taxon>Streptophyta</taxon>
        <taxon>Embryophyta</taxon>
        <taxon>Tracheophyta</taxon>
        <taxon>Spermatophyta</taxon>
        <taxon>Magnoliopsida</taxon>
        <taxon>eudicotyledons</taxon>
        <taxon>Gunneridae</taxon>
        <taxon>Pentapetalae</taxon>
        <taxon>asterids</taxon>
        <taxon>Ericales</taxon>
        <taxon>Ericaceae</taxon>
        <taxon>Ericoideae</taxon>
        <taxon>Rhodoreae</taxon>
        <taxon>Rhododendron</taxon>
    </lineage>
</organism>
<sequence length="192" mass="22345">MFESVCSTSESASTCWWDGELKKAKQEIIEAYKSKEAQYKPILDIIDAKGKGRLDSLLHMVAYLLNPFYLYKDQSIQNNSNTVEAVIHCVESFYLEDLDAKAHVINQELLMYKNKVGVFGKAVALRGCEVNDDNYYPEEVVEMLKYESYMKKILYRKMTPKRREMRRLTSSPMETKFWKGYGAEELEEGDEL</sequence>
<accession>A0A834LE73</accession>
<comment type="caution">
    <text evidence="1">The sequence shown here is derived from an EMBL/GenBank/DDBJ whole genome shotgun (WGS) entry which is preliminary data.</text>
</comment>
<dbReference type="AlphaFoldDB" id="A0A834LE73"/>
<evidence type="ECO:0000313" key="2">
    <source>
        <dbReference type="Proteomes" id="UP000626092"/>
    </source>
</evidence>
<dbReference type="Proteomes" id="UP000626092">
    <property type="component" value="Unassembled WGS sequence"/>
</dbReference>
<reference evidence="1" key="1">
    <citation type="submission" date="2019-11" db="EMBL/GenBank/DDBJ databases">
        <authorList>
            <person name="Liu Y."/>
            <person name="Hou J."/>
            <person name="Li T.-Q."/>
            <person name="Guan C.-H."/>
            <person name="Wu X."/>
            <person name="Wu H.-Z."/>
            <person name="Ling F."/>
            <person name="Zhang R."/>
            <person name="Shi X.-G."/>
            <person name="Ren J.-P."/>
            <person name="Chen E.-F."/>
            <person name="Sun J.-M."/>
        </authorList>
    </citation>
    <scope>NUCLEOTIDE SEQUENCE</scope>
    <source>
        <strain evidence="1">Adult_tree_wgs_1</strain>
        <tissue evidence="1">Leaves</tissue>
    </source>
</reference>
<name>A0A834LE73_RHOSS</name>
<gene>
    <name evidence="1" type="ORF">RHSIM_Rhsim10G0066300</name>
</gene>
<proteinExistence type="predicted"/>
<evidence type="ECO:0000313" key="1">
    <source>
        <dbReference type="EMBL" id="KAF7130818.1"/>
    </source>
</evidence>
<dbReference type="OrthoDB" id="2012664at2759"/>
<protein>
    <submittedName>
        <fullName evidence="1">Uncharacterized protein</fullName>
    </submittedName>
</protein>
<dbReference type="EMBL" id="WJXA01000010">
    <property type="protein sequence ID" value="KAF7130818.1"/>
    <property type="molecule type" value="Genomic_DNA"/>
</dbReference>